<reference evidence="1 2" key="1">
    <citation type="journal article" date="2011" name="Cell">
        <title>The monarch butterfly genome yields insights into long-distance migration.</title>
        <authorList>
            <person name="Zhan S."/>
            <person name="Merlin C."/>
            <person name="Boore J.L."/>
            <person name="Reppert S.M."/>
        </authorList>
    </citation>
    <scope>NUCLEOTIDE SEQUENCE [LARGE SCALE GENOMIC DNA]</scope>
    <source>
        <strain evidence="1">F-2</strain>
    </source>
</reference>
<comment type="caution">
    <text evidence="1">The sequence shown here is derived from an EMBL/GenBank/DDBJ whole genome shotgun (WGS) entry which is preliminary data.</text>
</comment>
<sequence>MAQFSKDAVSDQWKIYYGDRNTNDASGRILRESR</sequence>
<accession>A0A212FN66</accession>
<dbReference type="EMBL" id="AGBW02006772">
    <property type="protein sequence ID" value="OWR55191.1"/>
    <property type="molecule type" value="Genomic_DNA"/>
</dbReference>
<keyword evidence="2" id="KW-1185">Reference proteome</keyword>
<evidence type="ECO:0000313" key="2">
    <source>
        <dbReference type="Proteomes" id="UP000007151"/>
    </source>
</evidence>
<proteinExistence type="predicted"/>
<gene>
    <name evidence="1" type="ORF">KGM_205615</name>
</gene>
<dbReference type="AlphaFoldDB" id="A0A212FN66"/>
<protein>
    <submittedName>
        <fullName evidence="1">Uncharacterized protein</fullName>
    </submittedName>
</protein>
<dbReference type="KEGG" id="dpl:KGM_205615"/>
<dbReference type="InParanoid" id="A0A212FN66"/>
<name>A0A212FN66_DANPL</name>
<dbReference type="Proteomes" id="UP000007151">
    <property type="component" value="Unassembled WGS sequence"/>
</dbReference>
<evidence type="ECO:0000313" key="1">
    <source>
        <dbReference type="EMBL" id="OWR55191.1"/>
    </source>
</evidence>
<organism evidence="1 2">
    <name type="scientific">Danaus plexippus plexippus</name>
    <dbReference type="NCBI Taxonomy" id="278856"/>
    <lineage>
        <taxon>Eukaryota</taxon>
        <taxon>Metazoa</taxon>
        <taxon>Ecdysozoa</taxon>
        <taxon>Arthropoda</taxon>
        <taxon>Hexapoda</taxon>
        <taxon>Insecta</taxon>
        <taxon>Pterygota</taxon>
        <taxon>Neoptera</taxon>
        <taxon>Endopterygota</taxon>
        <taxon>Lepidoptera</taxon>
        <taxon>Glossata</taxon>
        <taxon>Ditrysia</taxon>
        <taxon>Papilionoidea</taxon>
        <taxon>Nymphalidae</taxon>
        <taxon>Danainae</taxon>
        <taxon>Danaini</taxon>
        <taxon>Danaina</taxon>
        <taxon>Danaus</taxon>
        <taxon>Danaus</taxon>
    </lineage>
</organism>